<keyword evidence="2" id="KW-1185">Reference proteome</keyword>
<protein>
    <submittedName>
        <fullName evidence="3">Ejaculatory bulb-specific protein 1</fullName>
    </submittedName>
</protein>
<name>A0A6I8UUK8_DROPS</name>
<feature type="chain" id="PRO_5026121091" evidence="1">
    <location>
        <begin position="21"/>
        <end position="369"/>
    </location>
</feature>
<sequence>MAPQLILIVLLALLRGSSNAIISELARQGESAVQSLANLHLAPLRYLDVLFGTNHGIVPFSKGIQLTKTIGSSIGDYHPYSKISAGVGQGSDLITIIKNPRSPYSYGIPGYDYPTYLKPFYSKQVRVGAGGVLIGPNGLPLAPNGLPIGTDGLPISPFGPNGLPYGPLGPNGYPYLPFGPTPTPHIVPAPAIAGPIIRSPRGALTVDRTIGINTPFGGGSINLDTSVGLNRIHGPGVQVSAGGGAGVGSGGGWFGNGGLLGTGLFGSKGLLGTGVLSSKSLSLGFLNPFGLPLPSFIINPFGNIFGSLGNLFGFGGGVQANVGSQIVKAPRGHPLLPGVEGSITVDVGGSLAPPTGLLGMIHPLLNIFG</sequence>
<dbReference type="Bgee" id="FBgn0075435">
    <property type="expression patterns" value="Expressed in male reproductive system and 1 other cell type or tissue"/>
</dbReference>
<dbReference type="AlphaFoldDB" id="A0A6I8UUK8"/>
<dbReference type="GeneID" id="4804619"/>
<organism evidence="2 3">
    <name type="scientific">Drosophila pseudoobscura pseudoobscura</name>
    <name type="common">Fruit fly</name>
    <dbReference type="NCBI Taxonomy" id="46245"/>
    <lineage>
        <taxon>Eukaryota</taxon>
        <taxon>Metazoa</taxon>
        <taxon>Ecdysozoa</taxon>
        <taxon>Arthropoda</taxon>
        <taxon>Hexapoda</taxon>
        <taxon>Insecta</taxon>
        <taxon>Pterygota</taxon>
        <taxon>Neoptera</taxon>
        <taxon>Endopterygota</taxon>
        <taxon>Diptera</taxon>
        <taxon>Brachycera</taxon>
        <taxon>Muscomorpha</taxon>
        <taxon>Ephydroidea</taxon>
        <taxon>Drosophilidae</taxon>
        <taxon>Drosophila</taxon>
        <taxon>Sophophora</taxon>
    </lineage>
</organism>
<dbReference type="Proteomes" id="UP000001819">
    <property type="component" value="Chromosome 3"/>
</dbReference>
<dbReference type="InParanoid" id="A0A6I8UUK8"/>
<evidence type="ECO:0000313" key="2">
    <source>
        <dbReference type="Proteomes" id="UP000001819"/>
    </source>
</evidence>
<accession>A0A6I8UUK8</accession>
<evidence type="ECO:0000256" key="1">
    <source>
        <dbReference type="SAM" id="SignalP"/>
    </source>
</evidence>
<dbReference type="KEGG" id="dpo:4804619"/>
<dbReference type="RefSeq" id="XP_001361152.2">
    <property type="nucleotide sequence ID" value="XM_001361115.4"/>
</dbReference>
<gene>
    <name evidence="3" type="primary">Ebp</name>
</gene>
<evidence type="ECO:0000313" key="3">
    <source>
        <dbReference type="RefSeq" id="XP_001361152.2"/>
    </source>
</evidence>
<dbReference type="FunCoup" id="A0A6I8UUK8">
    <property type="interactions" value="32"/>
</dbReference>
<dbReference type="OMA" id="IGINTPF"/>
<proteinExistence type="predicted"/>
<keyword evidence="1" id="KW-0732">Signal</keyword>
<feature type="signal peptide" evidence="1">
    <location>
        <begin position="1"/>
        <end position="20"/>
    </location>
</feature>
<reference evidence="2" key="1">
    <citation type="submission" date="2024-06" db="UniProtKB">
        <authorList>
            <consortium name="RefSeq"/>
        </authorList>
    </citation>
    <scope>NUCLEOTIDE SEQUENCE [LARGE SCALE GENOMIC DNA]</scope>
    <source>
        <strain evidence="2">MV2-25</strain>
    </source>
</reference>
<reference evidence="3" key="2">
    <citation type="submission" date="2025-08" db="UniProtKB">
        <authorList>
            <consortium name="RefSeq"/>
        </authorList>
    </citation>
    <scope>IDENTIFICATION</scope>
    <source>
        <strain evidence="3">MV-25-SWS-2005</strain>
        <tissue evidence="3">Whole body</tissue>
    </source>
</reference>